<reference evidence="1" key="1">
    <citation type="submission" date="2018-05" db="EMBL/GenBank/DDBJ databases">
        <title>Draft genome of Mucuna pruriens seed.</title>
        <authorList>
            <person name="Nnadi N.E."/>
            <person name="Vos R."/>
            <person name="Hasami M.H."/>
            <person name="Devisetty U.K."/>
            <person name="Aguiy J.C."/>
        </authorList>
    </citation>
    <scope>NUCLEOTIDE SEQUENCE [LARGE SCALE GENOMIC DNA]</scope>
    <source>
        <strain evidence="1">JCA_2017</strain>
    </source>
</reference>
<evidence type="ECO:0000313" key="2">
    <source>
        <dbReference type="Proteomes" id="UP000257109"/>
    </source>
</evidence>
<proteinExistence type="predicted"/>
<evidence type="ECO:0000313" key="1">
    <source>
        <dbReference type="EMBL" id="RDX68618.1"/>
    </source>
</evidence>
<protein>
    <submittedName>
        <fullName evidence="1">Uncharacterized protein</fullName>
    </submittedName>
</protein>
<dbReference type="Proteomes" id="UP000257109">
    <property type="component" value="Unassembled WGS sequence"/>
</dbReference>
<feature type="non-terminal residue" evidence="1">
    <location>
        <position position="1"/>
    </location>
</feature>
<keyword evidence="2" id="KW-1185">Reference proteome</keyword>
<organism evidence="1 2">
    <name type="scientific">Mucuna pruriens</name>
    <name type="common">Velvet bean</name>
    <name type="synonym">Dolichos pruriens</name>
    <dbReference type="NCBI Taxonomy" id="157652"/>
    <lineage>
        <taxon>Eukaryota</taxon>
        <taxon>Viridiplantae</taxon>
        <taxon>Streptophyta</taxon>
        <taxon>Embryophyta</taxon>
        <taxon>Tracheophyta</taxon>
        <taxon>Spermatophyta</taxon>
        <taxon>Magnoliopsida</taxon>
        <taxon>eudicotyledons</taxon>
        <taxon>Gunneridae</taxon>
        <taxon>Pentapetalae</taxon>
        <taxon>rosids</taxon>
        <taxon>fabids</taxon>
        <taxon>Fabales</taxon>
        <taxon>Fabaceae</taxon>
        <taxon>Papilionoideae</taxon>
        <taxon>50 kb inversion clade</taxon>
        <taxon>NPAAA clade</taxon>
        <taxon>indigoferoid/millettioid clade</taxon>
        <taxon>Phaseoleae</taxon>
        <taxon>Mucuna</taxon>
    </lineage>
</organism>
<dbReference type="EMBL" id="QJKJ01012456">
    <property type="protein sequence ID" value="RDX68618.1"/>
    <property type="molecule type" value="Genomic_DNA"/>
</dbReference>
<sequence>MDRTGEFESRGWKRLKIIRRQLPLAGNRSVGSPASPATEGPLLNLSLLWGVGEAISGLGFSERGEGTNRKNVEMARLVLRGMLAGSRLFTEEVLTGKNYKASDQASFPSKLVFLCCSSSARYYRRRLFNLQLALTRLENFHHFVSIAPVSDLMMASSKFQA</sequence>
<accession>A0A371ERE1</accession>
<gene>
    <name evidence="1" type="ORF">CR513_52370</name>
</gene>
<name>A0A371ERE1_MUCPR</name>
<comment type="caution">
    <text evidence="1">The sequence shown here is derived from an EMBL/GenBank/DDBJ whole genome shotgun (WGS) entry which is preliminary data.</text>
</comment>
<dbReference type="AlphaFoldDB" id="A0A371ERE1"/>